<accession>A0A267HTA5</accession>
<dbReference type="PANTHER" id="PTHR30185">
    <property type="entry name" value="CRYPTIC BETA-GLUCOSIDE BGL OPERON ANTITERMINATOR"/>
    <property type="match status" value="1"/>
</dbReference>
<feature type="domain" description="PRD" evidence="3">
    <location>
        <begin position="268"/>
        <end position="377"/>
    </location>
</feature>
<dbReference type="GO" id="GO:0006355">
    <property type="term" value="P:regulation of DNA-templated transcription"/>
    <property type="evidence" value="ECO:0007669"/>
    <property type="project" value="InterPro"/>
</dbReference>
<organism evidence="4 5">
    <name type="scientific">Enterococcus canintestini</name>
    <dbReference type="NCBI Taxonomy" id="317010"/>
    <lineage>
        <taxon>Bacteria</taxon>
        <taxon>Bacillati</taxon>
        <taxon>Bacillota</taxon>
        <taxon>Bacilli</taxon>
        <taxon>Lactobacillales</taxon>
        <taxon>Enterococcaceae</taxon>
        <taxon>Enterococcus</taxon>
    </lineage>
</organism>
<dbReference type="InterPro" id="IPR036095">
    <property type="entry name" value="PTS_EIIB-like_sf"/>
</dbReference>
<dbReference type="InterPro" id="IPR016152">
    <property type="entry name" value="PTrfase/Anion_transptr"/>
</dbReference>
<dbReference type="GO" id="GO:0008982">
    <property type="term" value="F:protein-N(PI)-phosphohistidine-sugar phosphotransferase activity"/>
    <property type="evidence" value="ECO:0007669"/>
    <property type="project" value="InterPro"/>
</dbReference>
<evidence type="ECO:0000259" key="3">
    <source>
        <dbReference type="PROSITE" id="PS51372"/>
    </source>
</evidence>
<evidence type="ECO:0000256" key="1">
    <source>
        <dbReference type="ARBA" id="ARBA00022679"/>
    </source>
</evidence>
<dbReference type="Gene3D" id="3.40.50.2300">
    <property type="match status" value="1"/>
</dbReference>
<dbReference type="CDD" id="cd05568">
    <property type="entry name" value="PTS_IIB_bgl_like"/>
    <property type="match status" value="1"/>
</dbReference>
<dbReference type="AlphaFoldDB" id="A0A267HTA5"/>
<dbReference type="GO" id="GO:0009401">
    <property type="term" value="P:phosphoenolpyruvate-dependent sugar phosphotransferase system"/>
    <property type="evidence" value="ECO:0007669"/>
    <property type="project" value="InterPro"/>
</dbReference>
<dbReference type="SUPFAM" id="SSF52794">
    <property type="entry name" value="PTS system IIB component-like"/>
    <property type="match status" value="1"/>
</dbReference>
<protein>
    <recommendedName>
        <fullName evidence="6">PTS system EIIA component</fullName>
    </recommendedName>
</protein>
<dbReference type="InterPro" id="IPR011608">
    <property type="entry name" value="PRD"/>
</dbReference>
<gene>
    <name evidence="4" type="ORF">AKL21_03870</name>
</gene>
<comment type="caution">
    <text evidence="4">The sequence shown here is derived from an EMBL/GenBank/DDBJ whole genome shotgun (WGS) entry which is preliminary data.</text>
</comment>
<dbReference type="PROSITE" id="PS51372">
    <property type="entry name" value="PRD_2"/>
    <property type="match status" value="1"/>
</dbReference>
<dbReference type="Pfam" id="PF00359">
    <property type="entry name" value="PTS_EIIA_2"/>
    <property type="match status" value="1"/>
</dbReference>
<dbReference type="SUPFAM" id="SSF55804">
    <property type="entry name" value="Phoshotransferase/anion transport protein"/>
    <property type="match status" value="1"/>
</dbReference>
<feature type="domain" description="PTS EIIA type-2" evidence="2">
    <location>
        <begin position="521"/>
        <end position="663"/>
    </location>
</feature>
<evidence type="ECO:0000259" key="2">
    <source>
        <dbReference type="PROSITE" id="PS51094"/>
    </source>
</evidence>
<dbReference type="RefSeq" id="WP_095006138.1">
    <property type="nucleotide sequence ID" value="NZ_LHUG01000003.1"/>
</dbReference>
<evidence type="ECO:0000313" key="5">
    <source>
        <dbReference type="Proteomes" id="UP000216797"/>
    </source>
</evidence>
<dbReference type="InterPro" id="IPR050661">
    <property type="entry name" value="BglG_antiterminators"/>
</dbReference>
<dbReference type="PROSITE" id="PS51094">
    <property type="entry name" value="PTS_EIIA_TYPE_2"/>
    <property type="match status" value="1"/>
</dbReference>
<evidence type="ECO:0008006" key="6">
    <source>
        <dbReference type="Google" id="ProtNLM"/>
    </source>
</evidence>
<name>A0A267HTA5_9ENTE</name>
<reference evidence="4 5" key="1">
    <citation type="submission" date="2015-08" db="EMBL/GenBank/DDBJ databases">
        <title>Enterococcus genome sequence.</title>
        <authorList>
            <person name="Acedo J.Z."/>
            <person name="Vederas J.C."/>
        </authorList>
    </citation>
    <scope>NUCLEOTIDE SEQUENCE [LARGE SCALE GENOMIC DNA]</scope>
    <source>
        <strain evidence="4 5">49</strain>
    </source>
</reference>
<keyword evidence="5" id="KW-1185">Reference proteome</keyword>
<keyword evidence="1" id="KW-0808">Transferase</keyword>
<dbReference type="InterPro" id="IPR002178">
    <property type="entry name" value="PTS_EIIA_type-2_dom"/>
</dbReference>
<evidence type="ECO:0000313" key="4">
    <source>
        <dbReference type="EMBL" id="PAB01599.1"/>
    </source>
</evidence>
<dbReference type="PANTHER" id="PTHR30185:SF12">
    <property type="entry name" value="TRANSCRIPTIONAL REGULATOR MANR"/>
    <property type="match status" value="1"/>
</dbReference>
<dbReference type="EMBL" id="LHUG01000003">
    <property type="protein sequence ID" value="PAB01599.1"/>
    <property type="molecule type" value="Genomic_DNA"/>
</dbReference>
<sequence length="669" mass="78571">MKLSQREIDLLKLALEGEEGTTTSQLKKQLNLSIHQVRYAIDKVNHFLIEKNLNQIFIEKDRLVIEQREKVKEEINFFISHTSPEQFKFTAEQIEYFITLKLLLSDERLPINYFMEILSTSRTSVVNVLERVTQELSEEEIKLSNLPRKGYIIEEYSFKRFSYFIAILKKMINIREIYSFYYQDNLYSKTGDLVFFDLFDLDILFEALGETIQYSKQISSEIDDTNFLFLAILNYKYHELITKPEIINRTDKLQMISNFIRETKQNHPNQMENINLAKRLMRYINRELTDVFEIEDFKVESNALLHHIQRFIFRQENAIPFRDIDSEVLVKDHKNLYYVIFAAIRSFQNGMFDQVEAPEAALITLYYINEIEKKAPKVFKTPRILIICGEGKAISRVLKVKISNLIDSKWIDTISVFEFEIPLLDHYDLIITTVKLPEVESDKVLYSDNVFSENFFEQIKMKLSIMGSSLASQRLGKLSQIMNAISEEVNDDINMNRLEAKIIKILANNLLQKDYPRKQNFIFDSSMLKYHQESESWKNAIRISGRELLLKKSIEEDYINKIVSNIENFGSYMIISPGVLLAHASEQDGVLNNGFSMHVFKKPIIFPGQNTFPVSVIITIAIKNRESYHVVERIVQWVLEEETIFSLADEKNRLRIEQMILNILLMQEV</sequence>
<dbReference type="Gene3D" id="3.40.930.10">
    <property type="entry name" value="Mannitol-specific EII, Chain A"/>
    <property type="match status" value="1"/>
</dbReference>
<proteinExistence type="predicted"/>
<dbReference type="Proteomes" id="UP000216797">
    <property type="component" value="Unassembled WGS sequence"/>
</dbReference>